<dbReference type="KEGG" id="hir:HETIRDRAFT_414971"/>
<feature type="region of interest" description="Disordered" evidence="1">
    <location>
        <begin position="140"/>
        <end position="186"/>
    </location>
</feature>
<dbReference type="AlphaFoldDB" id="W4KLR2"/>
<name>W4KLR2_HETIT</name>
<organism evidence="2 3">
    <name type="scientific">Heterobasidion irregulare (strain TC 32-1)</name>
    <dbReference type="NCBI Taxonomy" id="747525"/>
    <lineage>
        <taxon>Eukaryota</taxon>
        <taxon>Fungi</taxon>
        <taxon>Dikarya</taxon>
        <taxon>Basidiomycota</taxon>
        <taxon>Agaricomycotina</taxon>
        <taxon>Agaricomycetes</taxon>
        <taxon>Russulales</taxon>
        <taxon>Bondarzewiaceae</taxon>
        <taxon>Heterobasidion</taxon>
        <taxon>Heterobasidion annosum species complex</taxon>
    </lineage>
</organism>
<keyword evidence="3" id="KW-1185">Reference proteome</keyword>
<evidence type="ECO:0000256" key="1">
    <source>
        <dbReference type="SAM" id="MobiDB-lite"/>
    </source>
</evidence>
<reference evidence="2 3" key="1">
    <citation type="journal article" date="2012" name="New Phytol.">
        <title>Insight into trade-off between wood decay and parasitism from the genome of a fungal forest pathogen.</title>
        <authorList>
            <person name="Olson A."/>
            <person name="Aerts A."/>
            <person name="Asiegbu F."/>
            <person name="Belbahri L."/>
            <person name="Bouzid O."/>
            <person name="Broberg A."/>
            <person name="Canback B."/>
            <person name="Coutinho P.M."/>
            <person name="Cullen D."/>
            <person name="Dalman K."/>
            <person name="Deflorio G."/>
            <person name="van Diepen L.T."/>
            <person name="Dunand C."/>
            <person name="Duplessis S."/>
            <person name="Durling M."/>
            <person name="Gonthier P."/>
            <person name="Grimwood J."/>
            <person name="Fossdal C.G."/>
            <person name="Hansson D."/>
            <person name="Henrissat B."/>
            <person name="Hietala A."/>
            <person name="Himmelstrand K."/>
            <person name="Hoffmeister D."/>
            <person name="Hogberg N."/>
            <person name="James T.Y."/>
            <person name="Karlsson M."/>
            <person name="Kohler A."/>
            <person name="Kues U."/>
            <person name="Lee Y.H."/>
            <person name="Lin Y.C."/>
            <person name="Lind M."/>
            <person name="Lindquist E."/>
            <person name="Lombard V."/>
            <person name="Lucas S."/>
            <person name="Lunden K."/>
            <person name="Morin E."/>
            <person name="Murat C."/>
            <person name="Park J."/>
            <person name="Raffaello T."/>
            <person name="Rouze P."/>
            <person name="Salamov A."/>
            <person name="Schmutz J."/>
            <person name="Solheim H."/>
            <person name="Stahlberg J."/>
            <person name="Velez H."/>
            <person name="de Vries R.P."/>
            <person name="Wiebenga A."/>
            <person name="Woodward S."/>
            <person name="Yakovlev I."/>
            <person name="Garbelotto M."/>
            <person name="Martin F."/>
            <person name="Grigoriev I.V."/>
            <person name="Stenlid J."/>
        </authorList>
    </citation>
    <scope>NUCLEOTIDE SEQUENCE [LARGE SCALE GENOMIC DNA]</scope>
    <source>
        <strain evidence="2 3">TC 32-1</strain>
    </source>
</reference>
<feature type="compositionally biased region" description="Polar residues" evidence="1">
    <location>
        <begin position="73"/>
        <end position="83"/>
    </location>
</feature>
<feature type="region of interest" description="Disordered" evidence="1">
    <location>
        <begin position="67"/>
        <end position="86"/>
    </location>
</feature>
<dbReference type="RefSeq" id="XP_009542787.1">
    <property type="nucleotide sequence ID" value="XM_009544492.1"/>
</dbReference>
<gene>
    <name evidence="2" type="ORF">HETIRDRAFT_414971</name>
</gene>
<dbReference type="InParanoid" id="W4KLR2"/>
<sequence>MPPIAAPQPRRPRPSSPLLQSPTHPRYHISQDDPFICCTPKLKPSQSAFTLESPPLLSPIRFQDRTKRGVMSKSPTPCSSIRGSSSIPLAISRSPRRRRHLSSLKCPFPPRIPSDFDNLPWIDLLSSPSFAQDAWDGSDLSQLIPEDTRPVASHREGPGPIRRRKLSPRTAPHARSLHARSPQRPAELPALLSGRRGSSIAPHTPPPRFHPSKTHFFNLMPIMTDSPLSEARFPLH</sequence>
<dbReference type="GeneID" id="20673213"/>
<proteinExistence type="predicted"/>
<accession>W4KLR2</accession>
<feature type="region of interest" description="Disordered" evidence="1">
    <location>
        <begin position="1"/>
        <end position="32"/>
    </location>
</feature>
<dbReference type="Proteomes" id="UP000030671">
    <property type="component" value="Unassembled WGS sequence"/>
</dbReference>
<feature type="compositionally biased region" description="Basic and acidic residues" evidence="1">
    <location>
        <begin position="146"/>
        <end position="157"/>
    </location>
</feature>
<evidence type="ECO:0000313" key="2">
    <source>
        <dbReference type="EMBL" id="ETW85996.1"/>
    </source>
</evidence>
<evidence type="ECO:0000313" key="3">
    <source>
        <dbReference type="Proteomes" id="UP000030671"/>
    </source>
</evidence>
<dbReference type="EMBL" id="KI925455">
    <property type="protein sequence ID" value="ETW85996.1"/>
    <property type="molecule type" value="Genomic_DNA"/>
</dbReference>
<dbReference type="HOGENOM" id="CLU_104307_0_0_1"/>
<dbReference type="OrthoDB" id="3204463at2759"/>
<protein>
    <submittedName>
        <fullName evidence="2">Uncharacterized protein</fullName>
    </submittedName>
</protein>